<dbReference type="PROSITE" id="PS50011">
    <property type="entry name" value="PROTEIN_KINASE_DOM"/>
    <property type="match status" value="1"/>
</dbReference>
<dbReference type="InterPro" id="IPR008271">
    <property type="entry name" value="Ser/Thr_kinase_AS"/>
</dbReference>
<accession>A0A9P6B6P9</accession>
<evidence type="ECO:0000259" key="6">
    <source>
        <dbReference type="PROSITE" id="PS50011"/>
    </source>
</evidence>
<dbReference type="InterPro" id="IPR000719">
    <property type="entry name" value="Prot_kinase_dom"/>
</dbReference>
<dbReference type="EMBL" id="MU128922">
    <property type="protein sequence ID" value="KAF9518749.1"/>
    <property type="molecule type" value="Genomic_DNA"/>
</dbReference>
<protein>
    <recommendedName>
        <fullName evidence="6">Protein kinase domain-containing protein</fullName>
    </recommendedName>
</protein>
<dbReference type="Pfam" id="PF00069">
    <property type="entry name" value="Pkinase"/>
    <property type="match status" value="1"/>
</dbReference>
<proteinExistence type="predicted"/>
<evidence type="ECO:0000256" key="4">
    <source>
        <dbReference type="ARBA" id="ARBA00022777"/>
    </source>
</evidence>
<keyword evidence="8" id="KW-1185">Reference proteome</keyword>
<keyword evidence="4" id="KW-0418">Kinase</keyword>
<dbReference type="InterPro" id="IPR011009">
    <property type="entry name" value="Kinase-like_dom_sf"/>
</dbReference>
<reference evidence="7" key="1">
    <citation type="journal article" date="2020" name="Nat. Commun.">
        <title>Large-scale genome sequencing of mycorrhizal fungi provides insights into the early evolution of symbiotic traits.</title>
        <authorList>
            <person name="Miyauchi S."/>
            <person name="Kiss E."/>
            <person name="Kuo A."/>
            <person name="Drula E."/>
            <person name="Kohler A."/>
            <person name="Sanchez-Garcia M."/>
            <person name="Morin E."/>
            <person name="Andreopoulos B."/>
            <person name="Barry K.W."/>
            <person name="Bonito G."/>
            <person name="Buee M."/>
            <person name="Carver A."/>
            <person name="Chen C."/>
            <person name="Cichocki N."/>
            <person name="Clum A."/>
            <person name="Culley D."/>
            <person name="Crous P.W."/>
            <person name="Fauchery L."/>
            <person name="Girlanda M."/>
            <person name="Hayes R.D."/>
            <person name="Keri Z."/>
            <person name="LaButti K."/>
            <person name="Lipzen A."/>
            <person name="Lombard V."/>
            <person name="Magnuson J."/>
            <person name="Maillard F."/>
            <person name="Murat C."/>
            <person name="Nolan M."/>
            <person name="Ohm R.A."/>
            <person name="Pangilinan J."/>
            <person name="Pereira M.F."/>
            <person name="Perotto S."/>
            <person name="Peter M."/>
            <person name="Pfister S."/>
            <person name="Riley R."/>
            <person name="Sitrit Y."/>
            <person name="Stielow J.B."/>
            <person name="Szollosi G."/>
            <person name="Zifcakova L."/>
            <person name="Stursova M."/>
            <person name="Spatafora J.W."/>
            <person name="Tedersoo L."/>
            <person name="Vaario L.M."/>
            <person name="Yamada A."/>
            <person name="Yan M."/>
            <person name="Wang P."/>
            <person name="Xu J."/>
            <person name="Bruns T."/>
            <person name="Baldrian P."/>
            <person name="Vilgalys R."/>
            <person name="Dunand C."/>
            <person name="Henrissat B."/>
            <person name="Grigoriev I.V."/>
            <person name="Hibbett D."/>
            <person name="Nagy L.G."/>
            <person name="Martin F.M."/>
        </authorList>
    </citation>
    <scope>NUCLEOTIDE SEQUENCE</scope>
    <source>
        <strain evidence="7">UP504</strain>
    </source>
</reference>
<dbReference type="OrthoDB" id="1668230at2759"/>
<feature type="domain" description="Protein kinase" evidence="6">
    <location>
        <begin position="1"/>
        <end position="257"/>
    </location>
</feature>
<dbReference type="GO" id="GO:0005524">
    <property type="term" value="F:ATP binding"/>
    <property type="evidence" value="ECO:0007669"/>
    <property type="project" value="UniProtKB-KW"/>
</dbReference>
<dbReference type="PROSITE" id="PS00108">
    <property type="entry name" value="PROTEIN_KINASE_ST"/>
    <property type="match status" value="1"/>
</dbReference>
<dbReference type="SMART" id="SM00220">
    <property type="entry name" value="S_TKc"/>
    <property type="match status" value="1"/>
</dbReference>
<evidence type="ECO:0000256" key="3">
    <source>
        <dbReference type="ARBA" id="ARBA00022741"/>
    </source>
</evidence>
<dbReference type="Proteomes" id="UP000886523">
    <property type="component" value="Unassembled WGS sequence"/>
</dbReference>
<dbReference type="PANTHER" id="PTHR24351">
    <property type="entry name" value="RIBOSOMAL PROTEIN S6 KINASE"/>
    <property type="match status" value="1"/>
</dbReference>
<evidence type="ECO:0000313" key="8">
    <source>
        <dbReference type="Proteomes" id="UP000886523"/>
    </source>
</evidence>
<keyword evidence="1" id="KW-0723">Serine/threonine-protein kinase</keyword>
<name>A0A9P6B6P9_9AGAM</name>
<gene>
    <name evidence="7" type="ORF">BS47DRAFT_1337873</name>
</gene>
<dbReference type="SUPFAM" id="SSF56112">
    <property type="entry name" value="Protein kinase-like (PK-like)"/>
    <property type="match status" value="1"/>
</dbReference>
<dbReference type="AlphaFoldDB" id="A0A9P6B6P9"/>
<dbReference type="Gene3D" id="1.10.510.10">
    <property type="entry name" value="Transferase(Phosphotransferase) domain 1"/>
    <property type="match status" value="1"/>
</dbReference>
<evidence type="ECO:0000256" key="5">
    <source>
        <dbReference type="ARBA" id="ARBA00022840"/>
    </source>
</evidence>
<organism evidence="7 8">
    <name type="scientific">Hydnum rufescens UP504</name>
    <dbReference type="NCBI Taxonomy" id="1448309"/>
    <lineage>
        <taxon>Eukaryota</taxon>
        <taxon>Fungi</taxon>
        <taxon>Dikarya</taxon>
        <taxon>Basidiomycota</taxon>
        <taxon>Agaricomycotina</taxon>
        <taxon>Agaricomycetes</taxon>
        <taxon>Cantharellales</taxon>
        <taxon>Hydnaceae</taxon>
        <taxon>Hydnum</taxon>
    </lineage>
</organism>
<evidence type="ECO:0000256" key="2">
    <source>
        <dbReference type="ARBA" id="ARBA00022679"/>
    </source>
</evidence>
<comment type="caution">
    <text evidence="7">The sequence shown here is derived from an EMBL/GenBank/DDBJ whole genome shotgun (WGS) entry which is preliminary data.</text>
</comment>
<keyword evidence="5" id="KW-0067">ATP-binding</keyword>
<evidence type="ECO:0000256" key="1">
    <source>
        <dbReference type="ARBA" id="ARBA00022527"/>
    </source>
</evidence>
<evidence type="ECO:0000313" key="7">
    <source>
        <dbReference type="EMBL" id="KAF9518749.1"/>
    </source>
</evidence>
<keyword evidence="3" id="KW-0547">Nucleotide-binding</keyword>
<dbReference type="GO" id="GO:0004674">
    <property type="term" value="F:protein serine/threonine kinase activity"/>
    <property type="evidence" value="ECO:0007669"/>
    <property type="project" value="UniProtKB-KW"/>
</dbReference>
<sequence length="257" mass="28763">MSQAFFTDPLGSWPSDLHDILHECSTLSALPNSYVDIFNGELVIKTILKRYSGDVDKQRLGREVDMTILAGNDCAIPVIGRYFNRGMVDGFITRFGKCITQGPRDDIRPEYHERRLSVIQEFCALLDRLHSKGIIHGDVKPSNLIFDPAGNLRFIDFAEAVLESEPPCRHASTTPYVSPSSLKTGSPLTRADDLYAAGVTIWHIYTGHLPFENVDEDDLEQLIEEGLHPDPSQIDDETVGALIRKYLDVCSRRGEDS</sequence>
<keyword evidence="2" id="KW-0808">Transferase</keyword>